<protein>
    <submittedName>
        <fullName evidence="1">Uncharacterized protein</fullName>
    </submittedName>
</protein>
<dbReference type="EMBL" id="BARV01025760">
    <property type="protein sequence ID" value="GAI46353.1"/>
    <property type="molecule type" value="Genomic_DNA"/>
</dbReference>
<proteinExistence type="predicted"/>
<dbReference type="AlphaFoldDB" id="X1NRX2"/>
<evidence type="ECO:0000313" key="1">
    <source>
        <dbReference type="EMBL" id="GAI46353.1"/>
    </source>
</evidence>
<feature type="non-terminal residue" evidence="1">
    <location>
        <position position="1"/>
    </location>
</feature>
<gene>
    <name evidence="1" type="ORF">S06H3_41741</name>
</gene>
<sequence length="50" mass="5569">QILVNPVILSKNPLCSLWLKISQSKITKYAKQTQFAGSSNESKFCINKGL</sequence>
<name>X1NRX2_9ZZZZ</name>
<accession>X1NRX2</accession>
<organism evidence="1">
    <name type="scientific">marine sediment metagenome</name>
    <dbReference type="NCBI Taxonomy" id="412755"/>
    <lineage>
        <taxon>unclassified sequences</taxon>
        <taxon>metagenomes</taxon>
        <taxon>ecological metagenomes</taxon>
    </lineage>
</organism>
<reference evidence="1" key="1">
    <citation type="journal article" date="2014" name="Front. Microbiol.">
        <title>High frequency of phylogenetically diverse reductive dehalogenase-homologous genes in deep subseafloor sedimentary metagenomes.</title>
        <authorList>
            <person name="Kawai M."/>
            <person name="Futagami T."/>
            <person name="Toyoda A."/>
            <person name="Takaki Y."/>
            <person name="Nishi S."/>
            <person name="Hori S."/>
            <person name="Arai W."/>
            <person name="Tsubouchi T."/>
            <person name="Morono Y."/>
            <person name="Uchiyama I."/>
            <person name="Ito T."/>
            <person name="Fujiyama A."/>
            <person name="Inagaki F."/>
            <person name="Takami H."/>
        </authorList>
    </citation>
    <scope>NUCLEOTIDE SEQUENCE</scope>
    <source>
        <strain evidence="1">Expedition CK06-06</strain>
    </source>
</reference>
<comment type="caution">
    <text evidence="1">The sequence shown here is derived from an EMBL/GenBank/DDBJ whole genome shotgun (WGS) entry which is preliminary data.</text>
</comment>